<dbReference type="SUPFAM" id="SSF56420">
    <property type="entry name" value="Peptide deformylase"/>
    <property type="match status" value="1"/>
</dbReference>
<dbReference type="PRINTS" id="PR01576">
    <property type="entry name" value="PDEFORMYLASE"/>
</dbReference>
<dbReference type="PANTHER" id="PTHR10458:SF22">
    <property type="entry name" value="PEPTIDE DEFORMYLASE"/>
    <property type="match status" value="1"/>
</dbReference>
<proteinExistence type="inferred from homology"/>
<protein>
    <recommendedName>
        <fullName evidence="3">Peptide deformylase</fullName>
    </recommendedName>
</protein>
<dbReference type="EMBL" id="UINC01000287">
    <property type="protein sequence ID" value="SUZ52659.1"/>
    <property type="molecule type" value="Genomic_DNA"/>
</dbReference>
<organism evidence="2">
    <name type="scientific">marine metagenome</name>
    <dbReference type="NCBI Taxonomy" id="408172"/>
    <lineage>
        <taxon>unclassified sequences</taxon>
        <taxon>metagenomes</taxon>
        <taxon>ecological metagenomes</taxon>
    </lineage>
</organism>
<dbReference type="InterPro" id="IPR023635">
    <property type="entry name" value="Peptide_deformylase"/>
</dbReference>
<dbReference type="Pfam" id="PF01327">
    <property type="entry name" value="Pep_deformylase"/>
    <property type="match status" value="1"/>
</dbReference>
<dbReference type="GO" id="GO:0042586">
    <property type="term" value="F:peptide deformylase activity"/>
    <property type="evidence" value="ECO:0007669"/>
    <property type="project" value="InterPro"/>
</dbReference>
<dbReference type="NCBIfam" id="TIGR00079">
    <property type="entry name" value="pept_deformyl"/>
    <property type="match status" value="1"/>
</dbReference>
<reference evidence="2" key="1">
    <citation type="submission" date="2018-05" db="EMBL/GenBank/DDBJ databases">
        <authorList>
            <person name="Lanie J.A."/>
            <person name="Ng W.-L."/>
            <person name="Kazmierczak K.M."/>
            <person name="Andrzejewski T.M."/>
            <person name="Davidsen T.M."/>
            <person name="Wayne K.J."/>
            <person name="Tettelin H."/>
            <person name="Glass J.I."/>
            <person name="Rusch D."/>
            <person name="Podicherti R."/>
            <person name="Tsui H.-C.T."/>
            <person name="Winkler M.E."/>
        </authorList>
    </citation>
    <scope>NUCLEOTIDE SEQUENCE</scope>
</reference>
<dbReference type="Gene3D" id="3.90.45.10">
    <property type="entry name" value="Peptide deformylase"/>
    <property type="match status" value="1"/>
</dbReference>
<dbReference type="HAMAP" id="MF_00163">
    <property type="entry name" value="Pep_deformylase"/>
    <property type="match status" value="1"/>
</dbReference>
<name>A0A381NE31_9ZZZZ</name>
<dbReference type="InterPro" id="IPR036821">
    <property type="entry name" value="Peptide_deformylase_sf"/>
</dbReference>
<dbReference type="AlphaFoldDB" id="A0A381NE31"/>
<dbReference type="NCBIfam" id="NF001159">
    <property type="entry name" value="PRK00150.1-3"/>
    <property type="match status" value="1"/>
</dbReference>
<dbReference type="PIRSF" id="PIRSF004749">
    <property type="entry name" value="Pep_def"/>
    <property type="match status" value="1"/>
</dbReference>
<dbReference type="PANTHER" id="PTHR10458">
    <property type="entry name" value="PEPTIDE DEFORMYLASE"/>
    <property type="match status" value="1"/>
</dbReference>
<evidence type="ECO:0000256" key="1">
    <source>
        <dbReference type="ARBA" id="ARBA00010759"/>
    </source>
</evidence>
<evidence type="ECO:0008006" key="3">
    <source>
        <dbReference type="Google" id="ProtNLM"/>
    </source>
</evidence>
<sequence>MAFLEIHTFPDPILKQKSQPVTVFDQDLDETTKSMLETMYVSSGIGLAAVQVGILKQIIVIDLKSGEEDSSLREPHVFINPKIVEKSGTTFSEEGCLSVIEFRAEVERAEIITIEYQDVTGNYQKLDAENMMSICLQHEIDHLNGILFIDHLPLLKQKMVKKRLTKLGNNEA</sequence>
<accession>A0A381NE31</accession>
<dbReference type="CDD" id="cd00487">
    <property type="entry name" value="Pep_deformylase"/>
    <property type="match status" value="1"/>
</dbReference>
<gene>
    <name evidence="2" type="ORF">METZ01_LOCUS5513</name>
</gene>
<evidence type="ECO:0000313" key="2">
    <source>
        <dbReference type="EMBL" id="SUZ52659.1"/>
    </source>
</evidence>
<comment type="similarity">
    <text evidence="1">Belongs to the polypeptide deformylase family.</text>
</comment>